<keyword evidence="2" id="KW-0449">Lipoprotein</keyword>
<evidence type="ECO:0000256" key="1">
    <source>
        <dbReference type="ARBA" id="ARBA00005350"/>
    </source>
</evidence>
<dbReference type="GO" id="GO:0005886">
    <property type="term" value="C:plasma membrane"/>
    <property type="evidence" value="ECO:0007669"/>
    <property type="project" value="TreeGrafter"/>
</dbReference>
<dbReference type="PANTHER" id="PTHR23248">
    <property type="entry name" value="PHOSPHOLIPID SCRAMBLASE-RELATED"/>
    <property type="match status" value="1"/>
</dbReference>
<evidence type="ECO:0000256" key="2">
    <source>
        <dbReference type="RuleBase" id="RU363116"/>
    </source>
</evidence>
<organism evidence="3 4">
    <name type="scientific">Zophobas morio</name>
    <dbReference type="NCBI Taxonomy" id="2755281"/>
    <lineage>
        <taxon>Eukaryota</taxon>
        <taxon>Metazoa</taxon>
        <taxon>Ecdysozoa</taxon>
        <taxon>Arthropoda</taxon>
        <taxon>Hexapoda</taxon>
        <taxon>Insecta</taxon>
        <taxon>Pterygota</taxon>
        <taxon>Neoptera</taxon>
        <taxon>Endopterygota</taxon>
        <taxon>Coleoptera</taxon>
        <taxon>Polyphaga</taxon>
        <taxon>Cucujiformia</taxon>
        <taxon>Tenebrionidae</taxon>
        <taxon>Zophobas</taxon>
    </lineage>
</organism>
<dbReference type="EMBL" id="JALNTZ010000001">
    <property type="protein sequence ID" value="KAJ3665710.1"/>
    <property type="molecule type" value="Genomic_DNA"/>
</dbReference>
<gene>
    <name evidence="3" type="ORF">Zmor_001193</name>
</gene>
<proteinExistence type="inferred from homology"/>
<evidence type="ECO:0000313" key="3">
    <source>
        <dbReference type="EMBL" id="KAJ3665710.1"/>
    </source>
</evidence>
<keyword evidence="2" id="KW-0564">Palmitate</keyword>
<reference evidence="3" key="1">
    <citation type="journal article" date="2023" name="G3 (Bethesda)">
        <title>Whole genome assemblies of Zophobas morio and Tenebrio molitor.</title>
        <authorList>
            <person name="Kaur S."/>
            <person name="Stinson S.A."/>
            <person name="diCenzo G.C."/>
        </authorList>
    </citation>
    <scope>NUCLEOTIDE SEQUENCE</scope>
    <source>
        <strain evidence="3">QUZm001</strain>
    </source>
</reference>
<comment type="cofactor">
    <cofactor evidence="2">
        <name>Ca(2+)</name>
        <dbReference type="ChEBI" id="CHEBI:29108"/>
    </cofactor>
</comment>
<accession>A0AA38J0N1</accession>
<comment type="function">
    <text evidence="2">May mediate accelerated ATP-independent bidirectional transbilayer migration of phospholipids upon binding calcium ions that results in a loss of phospholipid asymmetry in the plasma membrane.</text>
</comment>
<name>A0AA38J0N1_9CUCU</name>
<comment type="similarity">
    <text evidence="1 2">Belongs to the phospholipid scramblase family.</text>
</comment>
<protein>
    <recommendedName>
        <fullName evidence="2">Phospholipid scramblase</fullName>
    </recommendedName>
</protein>
<comment type="caution">
    <text evidence="3">The sequence shown here is derived from an EMBL/GenBank/DDBJ whole genome shotgun (WGS) entry which is preliminary data.</text>
</comment>
<dbReference type="InterPro" id="IPR005552">
    <property type="entry name" value="Scramblase"/>
</dbReference>
<evidence type="ECO:0000313" key="4">
    <source>
        <dbReference type="Proteomes" id="UP001168821"/>
    </source>
</evidence>
<dbReference type="Proteomes" id="UP001168821">
    <property type="component" value="Unassembled WGS sequence"/>
</dbReference>
<keyword evidence="2" id="KW-0106">Calcium</keyword>
<dbReference type="GO" id="GO:0017128">
    <property type="term" value="F:phospholipid scramblase activity"/>
    <property type="evidence" value="ECO:0007669"/>
    <property type="project" value="InterPro"/>
</dbReference>
<dbReference type="PANTHER" id="PTHR23248:SF9">
    <property type="entry name" value="PHOSPHOLIPID SCRAMBLASE"/>
    <property type="match status" value="1"/>
</dbReference>
<keyword evidence="4" id="KW-1185">Reference proteome</keyword>
<dbReference type="AlphaFoldDB" id="A0AA38J0N1"/>
<dbReference type="Pfam" id="PF03803">
    <property type="entry name" value="Scramblase"/>
    <property type="match status" value="1"/>
</dbReference>
<sequence>MSTNEFSRTGVYGDAPPSYQATQPILSQPMPYGGAPVFTNLATSTFAVACLPGLESLRELDELNIEMQLVDCCSCKCEPAFTYKVTNNLDQTLFSISPVNTRCLSYDMQLFDSSGNPVVLFQRCHECKCCAGLKIEVIHTLGTPIGTAQVEAGFLNPTFIVGDANGQTIFKVKRPAIEFFPKTIDFSILSADESVEIGKISWVWIGWMARQRLYKIRFPRDLVTEMKVALLSAWYMIEAMSQASRRNRTN</sequence>